<keyword evidence="2" id="KW-1185">Reference proteome</keyword>
<dbReference type="RefSeq" id="WP_210155554.1">
    <property type="nucleotide sequence ID" value="NZ_JAFCNB010000004.1"/>
</dbReference>
<dbReference type="Proteomes" id="UP000674234">
    <property type="component" value="Unassembled WGS sequence"/>
</dbReference>
<protein>
    <submittedName>
        <fullName evidence="1">Uncharacterized protein</fullName>
    </submittedName>
</protein>
<sequence length="948" mass="104382">MSMMQSEPSTGATLPESWHAFAAKPDTSTAKAVAKELEVGTNPTRTLASVALIAQTLAKRSARERSAMSRLLATELGGDIALGFLRETAAVPLATQETPKKQAVPQHDDVRHRLDLLEPEVSEKLPEKTEGGRDWRTLDALDLAAAGKVTVDLVELAEHVDDVRDASSIGHLGEVLRLVNSIGRSDTSYSKTRRADVAKTVKVQGTTQEHIVEQIGFRAAQTQRADKGGLWAQNESAVTYWRTNFRSSAQKFVERLQVREKPGPGDRLVNSPRVLHKLRMILSEEELTKLAVRPLVGTSGVSVLSGTDKITSIDWDHVLRELGATPSAYQLYELIDAENTAPLPDYTVDTQADLIQLITCSPFSRLQEMARGKRELAPVCAMVEHLVLGLTDKLGPSRFDALTANALASLSRLIGIVVENEANPSVAMRAVDLMMDEIGIVVAVGKYYTWSDYRKTMRNVLLERAPSIRPLVEKERIELSSHLMTSGMDALGTAVYIALASRHHEDVARSTEEIDYYETGELLGKLKKGETASPRKDVLIAALNPSTPAVVPSAEGLASDVLKRLETYKKGEAPFALIVDSTIEVAPESPGGKTQLEVLLDRLKDAVADGRLEVFLCKSFQKYASFGTGKVAAGDLTMLSMKGNLESAYARSEALLQDLNLDFIRHDESQLVVHMLRHGHRDELELVRSAARNAKFVDEFCWPIGRSDLRQGTPYVEGIPLLMRSTPTGDVDELFKKLVTIDWRDSFSFLRTSYVGDIPRVGDVSGKFVRINTGHEPKESMVEYFYAFGHLATSTPPGATVPSETQVDLAALTVDRVREHLEALKLLRDEEHARIARYRNSIVASYCAFAAQIVKSTETVIPLIIGFFGQPAGRVTIETQRYLADVLISYMRGRTFDPEPATLTALYRAAVVLPGWRIRRIAGGLQLGGIGDSEEARRLRNFIASIRK</sequence>
<evidence type="ECO:0000313" key="2">
    <source>
        <dbReference type="Proteomes" id="UP000674234"/>
    </source>
</evidence>
<accession>A0A940WP33</accession>
<proteinExistence type="predicted"/>
<dbReference type="AlphaFoldDB" id="A0A940WP33"/>
<comment type="caution">
    <text evidence="1">The sequence shown here is derived from an EMBL/GenBank/DDBJ whole genome shotgun (WGS) entry which is preliminary data.</text>
</comment>
<name>A0A940WP33_9ACTN</name>
<organism evidence="1 2">
    <name type="scientific">Microbispora oryzae</name>
    <dbReference type="NCBI Taxonomy" id="2806554"/>
    <lineage>
        <taxon>Bacteria</taxon>
        <taxon>Bacillati</taxon>
        <taxon>Actinomycetota</taxon>
        <taxon>Actinomycetes</taxon>
        <taxon>Streptosporangiales</taxon>
        <taxon>Streptosporangiaceae</taxon>
        <taxon>Microbispora</taxon>
    </lineage>
</organism>
<evidence type="ECO:0000313" key="1">
    <source>
        <dbReference type="EMBL" id="MBP2704274.1"/>
    </source>
</evidence>
<dbReference type="EMBL" id="JAFCNB010000004">
    <property type="protein sequence ID" value="MBP2704274.1"/>
    <property type="molecule type" value="Genomic_DNA"/>
</dbReference>
<reference evidence="1" key="1">
    <citation type="submission" date="2021-02" db="EMBL/GenBank/DDBJ databases">
        <title>Draft genome sequence of Microbispora sp. RL4-1S isolated from rice leaves in Thailand.</title>
        <authorList>
            <person name="Muangham S."/>
            <person name="Duangmal K."/>
        </authorList>
    </citation>
    <scope>NUCLEOTIDE SEQUENCE</scope>
    <source>
        <strain evidence="1">RL4-1S</strain>
    </source>
</reference>
<gene>
    <name evidence="1" type="ORF">JOL79_10670</name>
</gene>